<dbReference type="PANTHER" id="PTHR11373:SF32">
    <property type="entry name" value="DEOXYGUANOSINETRIPHOSPHATE TRIPHOSPHOHYDROLASE"/>
    <property type="match status" value="1"/>
</dbReference>
<protein>
    <submittedName>
        <fullName evidence="4">Deoxyguanosinetriphosphate triphosphohydrolase</fullName>
    </submittedName>
</protein>
<dbReference type="Proteomes" id="UP001194469">
    <property type="component" value="Unassembled WGS sequence"/>
</dbReference>
<gene>
    <name evidence="4" type="ORF">FVW20_07990</name>
</gene>
<feature type="domain" description="HD/PDEase" evidence="3">
    <location>
        <begin position="55"/>
        <end position="256"/>
    </location>
</feature>
<dbReference type="SMART" id="SM00471">
    <property type="entry name" value="HDc"/>
    <property type="match status" value="1"/>
</dbReference>
<name>A0ABS0J3C5_9BACT</name>
<proteinExistence type="predicted"/>
<dbReference type="InterPro" id="IPR003607">
    <property type="entry name" value="HD/PDEase_dom"/>
</dbReference>
<keyword evidence="2" id="KW-0472">Membrane</keyword>
<dbReference type="Pfam" id="PF01966">
    <property type="entry name" value="HD"/>
    <property type="match status" value="1"/>
</dbReference>
<dbReference type="RefSeq" id="WP_196608999.1">
    <property type="nucleotide sequence ID" value="NZ_VRYY01000198.1"/>
</dbReference>
<dbReference type="NCBIfam" id="TIGR01353">
    <property type="entry name" value="dGTP_triPase"/>
    <property type="match status" value="1"/>
</dbReference>
<dbReference type="InterPro" id="IPR006261">
    <property type="entry name" value="dGTPase"/>
</dbReference>
<accession>A0ABS0J3C5</accession>
<dbReference type="Gene3D" id="1.10.3550.10">
    <property type="entry name" value="eoxyguanosinetriphosphate triphosphohydrolase domain-like"/>
    <property type="match status" value="1"/>
</dbReference>
<dbReference type="NCBIfam" id="NF002205">
    <property type="entry name" value="PRK01096.1"/>
    <property type="match status" value="1"/>
</dbReference>
<dbReference type="InterPro" id="IPR050135">
    <property type="entry name" value="dGTPase-like"/>
</dbReference>
<dbReference type="InterPro" id="IPR006674">
    <property type="entry name" value="HD_domain"/>
</dbReference>
<dbReference type="EMBL" id="VRYY01000198">
    <property type="protein sequence ID" value="MBG3876952.1"/>
    <property type="molecule type" value="Genomic_DNA"/>
</dbReference>
<evidence type="ECO:0000256" key="2">
    <source>
        <dbReference type="SAM" id="Phobius"/>
    </source>
</evidence>
<sequence length="451" mass="50489">MWSKLLNPRRVYGRQYPVCSERSPFAADVDRIIFSSSFRRLSRKSQVHPLAMNDHLHSRMSHSLEVSCVGRSLGTGVGTFLAGRGELPKDIHPVNVGEIVQAACLAHDIGNPPFGHAGEEAIRGWFLDSENAKYLEMLDPSVRTDFTCFDGNAQGFRVITRLEMGGVDTGGLNLTYPVIASMVKYPITSYRADVARKGKSRKYSYHVSEKNIFLEIFDVLGLMKTQKHIRRHPLSYLVEAADDICYSVIDLEDACEIRLVTCDEVLDVYRNILSDDKIENVNKQPSVRRKVGYIRALVINALVNSVKEAFARYYDAVICGDVDDIISMCNYDALKCVDDAKALARGKVYSEHRKTVLEVGAYSVYSTLLNVFIPAAYYSVVNDKKLIMYKYSKALEILGDSLHANDKYETRSDELYSAYIGVIDYVSGMTDSYATFVAQQFSGAGTGPWQA</sequence>
<dbReference type="SUPFAM" id="SSF109604">
    <property type="entry name" value="HD-domain/PDEase-like"/>
    <property type="match status" value="1"/>
</dbReference>
<evidence type="ECO:0000259" key="3">
    <source>
        <dbReference type="SMART" id="SM00471"/>
    </source>
</evidence>
<keyword evidence="1" id="KW-0378">Hydrolase</keyword>
<evidence type="ECO:0000313" key="4">
    <source>
        <dbReference type="EMBL" id="MBG3876952.1"/>
    </source>
</evidence>
<evidence type="ECO:0000313" key="5">
    <source>
        <dbReference type="Proteomes" id="UP001194469"/>
    </source>
</evidence>
<dbReference type="Gene3D" id="1.10.3410.10">
    <property type="entry name" value="putative deoxyguanosinetriphosphate triphosphohydrolase like domain"/>
    <property type="match status" value="1"/>
</dbReference>
<evidence type="ECO:0000256" key="1">
    <source>
        <dbReference type="ARBA" id="ARBA00022801"/>
    </source>
</evidence>
<dbReference type="PANTHER" id="PTHR11373">
    <property type="entry name" value="DEOXYNUCLEOSIDE TRIPHOSPHATE TRIPHOSPHOHYDROLASE"/>
    <property type="match status" value="1"/>
</dbReference>
<comment type="caution">
    <text evidence="4">The sequence shown here is derived from an EMBL/GenBank/DDBJ whole genome shotgun (WGS) entry which is preliminary data.</text>
</comment>
<dbReference type="InterPro" id="IPR027432">
    <property type="entry name" value="dGTP_triphosphohydrolase_C"/>
</dbReference>
<keyword evidence="2" id="KW-1133">Transmembrane helix</keyword>
<organism evidence="4 5">
    <name type="scientific">Nitratidesulfovibrio oxamicus</name>
    <dbReference type="NCBI Taxonomy" id="32016"/>
    <lineage>
        <taxon>Bacteria</taxon>
        <taxon>Pseudomonadati</taxon>
        <taxon>Thermodesulfobacteriota</taxon>
        <taxon>Desulfovibrionia</taxon>
        <taxon>Desulfovibrionales</taxon>
        <taxon>Desulfovibrionaceae</taxon>
        <taxon>Nitratidesulfovibrio</taxon>
    </lineage>
</organism>
<dbReference type="InterPro" id="IPR023293">
    <property type="entry name" value="dGTP_triP_hydro_central_sf"/>
</dbReference>
<reference evidence="4 5" key="1">
    <citation type="submission" date="2019-08" db="EMBL/GenBank/DDBJ databases">
        <authorList>
            <person name="Luo N."/>
        </authorList>
    </citation>
    <scope>NUCLEOTIDE SEQUENCE [LARGE SCALE GENOMIC DNA]</scope>
    <source>
        <strain evidence="4 5">NCIMB 9442</strain>
    </source>
</reference>
<feature type="transmembrane region" description="Helical" evidence="2">
    <location>
        <begin position="359"/>
        <end position="380"/>
    </location>
</feature>
<keyword evidence="2" id="KW-0812">Transmembrane</keyword>
<dbReference type="Gene3D" id="1.10.3210.10">
    <property type="entry name" value="Hypothetical protein af1432"/>
    <property type="match status" value="1"/>
</dbReference>
<keyword evidence="5" id="KW-1185">Reference proteome</keyword>